<feature type="compositionally biased region" description="Low complexity" evidence="1">
    <location>
        <begin position="23"/>
        <end position="34"/>
    </location>
</feature>
<dbReference type="EMBL" id="JAYWIO010000004">
    <property type="protein sequence ID" value="KAK7267612.1"/>
    <property type="molecule type" value="Genomic_DNA"/>
</dbReference>
<comment type="caution">
    <text evidence="3">The sequence shown here is derived from an EMBL/GenBank/DDBJ whole genome shotgun (WGS) entry which is preliminary data.</text>
</comment>
<proteinExistence type="predicted"/>
<dbReference type="PANTHER" id="PTHR33710">
    <property type="entry name" value="BNAC02G09200D PROTEIN"/>
    <property type="match status" value="1"/>
</dbReference>
<evidence type="ECO:0000256" key="1">
    <source>
        <dbReference type="SAM" id="MobiDB-lite"/>
    </source>
</evidence>
<dbReference type="Pfam" id="PF03372">
    <property type="entry name" value="Exo_endo_phos"/>
    <property type="match status" value="1"/>
</dbReference>
<name>A0AAN9F1B2_CROPI</name>
<reference evidence="3 4" key="1">
    <citation type="submission" date="2024-01" db="EMBL/GenBank/DDBJ databases">
        <title>The genomes of 5 underutilized Papilionoideae crops provide insights into root nodulation and disease resistanc.</title>
        <authorList>
            <person name="Yuan L."/>
        </authorList>
    </citation>
    <scope>NUCLEOTIDE SEQUENCE [LARGE SCALE GENOMIC DNA]</scope>
    <source>
        <strain evidence="3">ZHUSHIDOU_FW_LH</strain>
        <tissue evidence="3">Leaf</tissue>
    </source>
</reference>
<dbReference type="AlphaFoldDB" id="A0AAN9F1B2"/>
<organism evidence="3 4">
    <name type="scientific">Crotalaria pallida</name>
    <name type="common">Smooth rattlebox</name>
    <name type="synonym">Crotalaria striata</name>
    <dbReference type="NCBI Taxonomy" id="3830"/>
    <lineage>
        <taxon>Eukaryota</taxon>
        <taxon>Viridiplantae</taxon>
        <taxon>Streptophyta</taxon>
        <taxon>Embryophyta</taxon>
        <taxon>Tracheophyta</taxon>
        <taxon>Spermatophyta</taxon>
        <taxon>Magnoliopsida</taxon>
        <taxon>eudicotyledons</taxon>
        <taxon>Gunneridae</taxon>
        <taxon>Pentapetalae</taxon>
        <taxon>rosids</taxon>
        <taxon>fabids</taxon>
        <taxon>Fabales</taxon>
        <taxon>Fabaceae</taxon>
        <taxon>Papilionoideae</taxon>
        <taxon>50 kb inversion clade</taxon>
        <taxon>genistoids sensu lato</taxon>
        <taxon>core genistoids</taxon>
        <taxon>Crotalarieae</taxon>
        <taxon>Crotalaria</taxon>
    </lineage>
</organism>
<evidence type="ECO:0000313" key="4">
    <source>
        <dbReference type="Proteomes" id="UP001372338"/>
    </source>
</evidence>
<dbReference type="PANTHER" id="PTHR33710:SF64">
    <property type="entry name" value="ENDONUCLEASE_EXONUCLEASE_PHOSPHATASE DOMAIN-CONTAINING PROTEIN"/>
    <property type="match status" value="1"/>
</dbReference>
<evidence type="ECO:0000313" key="3">
    <source>
        <dbReference type="EMBL" id="KAK7267612.1"/>
    </source>
</evidence>
<dbReference type="Proteomes" id="UP001372338">
    <property type="component" value="Unassembled WGS sequence"/>
</dbReference>
<dbReference type="InterPro" id="IPR036691">
    <property type="entry name" value="Endo/exonu/phosph_ase_sf"/>
</dbReference>
<dbReference type="GO" id="GO:0003824">
    <property type="term" value="F:catalytic activity"/>
    <property type="evidence" value="ECO:0007669"/>
    <property type="project" value="InterPro"/>
</dbReference>
<feature type="domain" description="Endonuclease/exonuclease/phosphatase" evidence="2">
    <location>
        <begin position="87"/>
        <end position="331"/>
    </location>
</feature>
<dbReference type="SUPFAM" id="SSF56219">
    <property type="entry name" value="DNase I-like"/>
    <property type="match status" value="1"/>
</dbReference>
<accession>A0AAN9F1B2</accession>
<dbReference type="Gene3D" id="3.60.10.10">
    <property type="entry name" value="Endonuclease/exonuclease/phosphatase"/>
    <property type="match status" value="1"/>
</dbReference>
<protein>
    <recommendedName>
        <fullName evidence="2">Endonuclease/exonuclease/phosphatase domain-containing protein</fullName>
    </recommendedName>
</protein>
<feature type="region of interest" description="Disordered" evidence="1">
    <location>
        <begin position="8"/>
        <end position="39"/>
    </location>
</feature>
<evidence type="ECO:0000259" key="2">
    <source>
        <dbReference type="Pfam" id="PF03372"/>
    </source>
</evidence>
<gene>
    <name evidence="3" type="ORF">RIF29_20290</name>
</gene>
<keyword evidence="4" id="KW-1185">Reference proteome</keyword>
<dbReference type="InterPro" id="IPR005135">
    <property type="entry name" value="Endo/exonuclease/phosphatase"/>
</dbReference>
<sequence>MVALCTAAGITMPKKRGRPPKTPSYSSKQSPSPSTKHDSVPFDLTLFQHRLLNFEGFDDLSTKQASDLLKNLDVIKEKLKGKHGVDPDIDVVAETQMDQPKQIMDNIGAWNIRGANHPNKQKEISMFCKNNDIGLFGVLDNKLRSENFNEIKEKVAPGWNSFMEFGINYRGRIWLLWKPDLYKVQIINHDMQFIHCTVKEKRLDKMFELTLVYATNDAQTRTLLWNAIVGFNAGISRPWLVMGDFNAFIDPKEKLGGNQLDVNALAEFRNCVIQSQLVDMSYFGNHLTWDNKQLGVERVFCKLDRTLVNDAWIQEWPQAQTEVMQGGISDHCPMVVRWMLSEDRRKDA</sequence>